<comment type="caution">
    <text evidence="3">The sequence shown here is derived from an EMBL/GenBank/DDBJ whole genome shotgun (WGS) entry which is preliminary data.</text>
</comment>
<keyword evidence="2" id="KW-0732">Signal</keyword>
<feature type="signal peptide" evidence="2">
    <location>
        <begin position="1"/>
        <end position="39"/>
    </location>
</feature>
<dbReference type="EMBL" id="BMLY01000002">
    <property type="protein sequence ID" value="GGP25716.1"/>
    <property type="molecule type" value="Genomic_DNA"/>
</dbReference>
<evidence type="ECO:0000313" key="3">
    <source>
        <dbReference type="EMBL" id="GGP25716.1"/>
    </source>
</evidence>
<dbReference type="InterPro" id="IPR021357">
    <property type="entry name" value="DUF2782"/>
</dbReference>
<accession>A0ABQ2PKH5</accession>
<dbReference type="Pfam" id="PF11191">
    <property type="entry name" value="DUF2782"/>
    <property type="match status" value="1"/>
</dbReference>
<feature type="chain" id="PRO_5046102325" description="DUF2782 domain-containing protein" evidence="2">
    <location>
        <begin position="40"/>
        <end position="133"/>
    </location>
</feature>
<evidence type="ECO:0000256" key="2">
    <source>
        <dbReference type="SAM" id="SignalP"/>
    </source>
</evidence>
<feature type="compositionally biased region" description="Low complexity" evidence="1">
    <location>
        <begin position="58"/>
        <end position="68"/>
    </location>
</feature>
<dbReference type="Proteomes" id="UP000621859">
    <property type="component" value="Unassembled WGS sequence"/>
</dbReference>
<evidence type="ECO:0000256" key="1">
    <source>
        <dbReference type="SAM" id="MobiDB-lite"/>
    </source>
</evidence>
<gene>
    <name evidence="3" type="ORF">GCM10010971_15350</name>
</gene>
<feature type="region of interest" description="Disordered" evidence="1">
    <location>
        <begin position="40"/>
        <end position="74"/>
    </location>
</feature>
<reference evidence="4" key="1">
    <citation type="journal article" date="2019" name="Int. J. Syst. Evol. Microbiol.">
        <title>The Global Catalogue of Microorganisms (GCM) 10K type strain sequencing project: providing services to taxonomists for standard genome sequencing and annotation.</title>
        <authorList>
            <consortium name="The Broad Institute Genomics Platform"/>
            <consortium name="The Broad Institute Genome Sequencing Center for Infectious Disease"/>
            <person name="Wu L."/>
            <person name="Ma J."/>
        </authorList>
    </citation>
    <scope>NUCLEOTIDE SEQUENCE [LARGE SCALE GENOMIC DNA]</scope>
    <source>
        <strain evidence="4">CGMCC 1.8860</strain>
    </source>
</reference>
<protein>
    <recommendedName>
        <fullName evidence="5">DUF2782 domain-containing protein</fullName>
    </recommendedName>
</protein>
<dbReference type="Gene3D" id="2.20.130.30">
    <property type="entry name" value="Protein of unknown function DUF2782"/>
    <property type="match status" value="1"/>
</dbReference>
<proteinExistence type="predicted"/>
<evidence type="ECO:0000313" key="4">
    <source>
        <dbReference type="Proteomes" id="UP000621859"/>
    </source>
</evidence>
<keyword evidence="4" id="KW-1185">Reference proteome</keyword>
<organism evidence="3 4">
    <name type="scientific">Silvimonas amylolytica</name>
    <dbReference type="NCBI Taxonomy" id="449663"/>
    <lineage>
        <taxon>Bacteria</taxon>
        <taxon>Pseudomonadati</taxon>
        <taxon>Pseudomonadota</taxon>
        <taxon>Betaproteobacteria</taxon>
        <taxon>Neisseriales</taxon>
        <taxon>Chitinibacteraceae</taxon>
        <taxon>Silvimonas</taxon>
    </lineage>
</organism>
<sequence length="133" mass="14547">MPGGRPIKKTYKQSYKGDLLLRTTSLIACLVLLAGMAQAATDTGKKEPEAPPPPPMPAADSPAAPEPEVTVVQKQDATVTEYRMKGKLYMMRVVPKVGKPYYLVDKEGNGRFNQMSDIGGDNLAPPRWVLLEF</sequence>
<evidence type="ECO:0008006" key="5">
    <source>
        <dbReference type="Google" id="ProtNLM"/>
    </source>
</evidence>
<name>A0ABQ2PKH5_9NEIS</name>